<accession>A0A5C5YC45</accession>
<dbReference type="GO" id="GO:0015628">
    <property type="term" value="P:protein secretion by the type II secretion system"/>
    <property type="evidence" value="ECO:0007669"/>
    <property type="project" value="InterPro"/>
</dbReference>
<sequence length="444" mass="49285">MMLVRLLDQAVEVVTQEGSTRWFAAEENDPATAITDAPWPDELRNQDGQTIRQWIAQRTEGRSESAAVTIGSMDCYLLSADMLATDAGSSYEQLKFACEDVLPIDAEQIEVAQSTTATHRTLVAIDTSRAEPLVDLLEQNGIPVMTVTPDSMLVLQQIIACRPVPKSCHLIMPSPSFSGGLTGELFTLKSGRPVQWRLLPSGDHPWIESLPDTLADDDSALPVVQLHAPEGTASLPAIPGATQLQFDVSGVLNDAMLQIRSHRPWFDLRRGVLARHDRLRNVRFPLRCFALSTLIALALIAASVWFKTSQLQQQSDVAYQAMRQEFKRTFPGQRVPEAIVKRMRSEQRRALGQRADVSQVEIPTSAMPILLRLLESMPDGVSFAIESLRIRESEFVADLRLDDYADATAIADAWVSEGFRIQPPSSARITRQQVRTRFEGNFAP</sequence>
<feature type="transmembrane region" description="Helical" evidence="1">
    <location>
        <begin position="284"/>
        <end position="306"/>
    </location>
</feature>
<keyword evidence="1" id="KW-0812">Transmembrane</keyword>
<evidence type="ECO:0008006" key="4">
    <source>
        <dbReference type="Google" id="ProtNLM"/>
    </source>
</evidence>
<gene>
    <name evidence="2" type="ORF">Pan14r_43380</name>
</gene>
<evidence type="ECO:0000313" key="2">
    <source>
        <dbReference type="EMBL" id="TWT72021.1"/>
    </source>
</evidence>
<dbReference type="AlphaFoldDB" id="A0A5C5YC45"/>
<comment type="caution">
    <text evidence="2">The sequence shown here is derived from an EMBL/GenBank/DDBJ whole genome shotgun (WGS) entry which is preliminary data.</text>
</comment>
<dbReference type="RefSeq" id="WP_146440127.1">
    <property type="nucleotide sequence ID" value="NZ_SJPL01000001.1"/>
</dbReference>
<keyword evidence="1" id="KW-1133">Transmembrane helix</keyword>
<dbReference type="GO" id="GO:0015627">
    <property type="term" value="C:type II protein secretion system complex"/>
    <property type="evidence" value="ECO:0007669"/>
    <property type="project" value="InterPro"/>
</dbReference>
<reference evidence="2 3" key="1">
    <citation type="submission" date="2019-02" db="EMBL/GenBank/DDBJ databases">
        <title>Deep-cultivation of Planctomycetes and their phenomic and genomic characterization uncovers novel biology.</title>
        <authorList>
            <person name="Wiegand S."/>
            <person name="Jogler M."/>
            <person name="Boedeker C."/>
            <person name="Pinto D."/>
            <person name="Vollmers J."/>
            <person name="Rivas-Marin E."/>
            <person name="Kohn T."/>
            <person name="Peeters S.H."/>
            <person name="Heuer A."/>
            <person name="Rast P."/>
            <person name="Oberbeckmann S."/>
            <person name="Bunk B."/>
            <person name="Jeske O."/>
            <person name="Meyerdierks A."/>
            <person name="Storesund J.E."/>
            <person name="Kallscheuer N."/>
            <person name="Luecker S."/>
            <person name="Lage O.M."/>
            <person name="Pohl T."/>
            <person name="Merkel B.J."/>
            <person name="Hornburger P."/>
            <person name="Mueller R.-W."/>
            <person name="Bruemmer F."/>
            <person name="Labrenz M."/>
            <person name="Spormann A.M."/>
            <person name="Op Den Camp H."/>
            <person name="Overmann J."/>
            <person name="Amann R."/>
            <person name="Jetten M.S.M."/>
            <person name="Mascher T."/>
            <person name="Medema M.H."/>
            <person name="Devos D.P."/>
            <person name="Kaster A.-K."/>
            <person name="Ovreas L."/>
            <person name="Rohde M."/>
            <person name="Galperin M.Y."/>
            <person name="Jogler C."/>
        </authorList>
    </citation>
    <scope>NUCLEOTIDE SEQUENCE [LARGE SCALE GENOMIC DNA]</scope>
    <source>
        <strain evidence="2 3">Pan14r</strain>
    </source>
</reference>
<dbReference type="Gene3D" id="3.30.420.380">
    <property type="match status" value="1"/>
</dbReference>
<keyword evidence="1" id="KW-0472">Membrane</keyword>
<keyword evidence="3" id="KW-1185">Reference proteome</keyword>
<dbReference type="GO" id="GO:0009276">
    <property type="term" value="C:Gram-negative-bacterium-type cell wall"/>
    <property type="evidence" value="ECO:0007669"/>
    <property type="project" value="InterPro"/>
</dbReference>
<name>A0A5C5YC45_9PLAN</name>
<evidence type="ECO:0000313" key="3">
    <source>
        <dbReference type="Proteomes" id="UP000317238"/>
    </source>
</evidence>
<proteinExistence type="predicted"/>
<dbReference type="EMBL" id="SJPL01000001">
    <property type="protein sequence ID" value="TWT72021.1"/>
    <property type="molecule type" value="Genomic_DNA"/>
</dbReference>
<dbReference type="NCBIfam" id="TIGR01709">
    <property type="entry name" value="typeII_sec_gspL"/>
    <property type="match status" value="1"/>
</dbReference>
<dbReference type="Proteomes" id="UP000317238">
    <property type="component" value="Unassembled WGS sequence"/>
</dbReference>
<protein>
    <recommendedName>
        <fullName evidence="4">Type II secretion system protein L</fullName>
    </recommendedName>
</protein>
<dbReference type="OrthoDB" id="267674at2"/>
<dbReference type="InterPro" id="IPR007812">
    <property type="entry name" value="T2SS_protein-GspL"/>
</dbReference>
<evidence type="ECO:0000256" key="1">
    <source>
        <dbReference type="SAM" id="Phobius"/>
    </source>
</evidence>
<organism evidence="2 3">
    <name type="scientific">Crateriforma conspicua</name>
    <dbReference type="NCBI Taxonomy" id="2527996"/>
    <lineage>
        <taxon>Bacteria</taxon>
        <taxon>Pseudomonadati</taxon>
        <taxon>Planctomycetota</taxon>
        <taxon>Planctomycetia</taxon>
        <taxon>Planctomycetales</taxon>
        <taxon>Planctomycetaceae</taxon>
        <taxon>Crateriforma</taxon>
    </lineage>
</organism>